<feature type="domain" description="Calmodulin binding protein-like N-terminal" evidence="1">
    <location>
        <begin position="87"/>
        <end position="233"/>
    </location>
</feature>
<dbReference type="Proteomes" id="UP000827889">
    <property type="component" value="Chromosome 3"/>
</dbReference>
<dbReference type="InterPro" id="IPR046830">
    <property type="entry name" value="Calmod_bind_M"/>
</dbReference>
<accession>A0ABM3H772</accession>
<dbReference type="PANTHER" id="PTHR31713:SF100">
    <property type="entry name" value="CALMODULIN-BINDING PROTEIN 60 B"/>
    <property type="match status" value="1"/>
</dbReference>
<dbReference type="InterPro" id="IPR012416">
    <property type="entry name" value="CBP60"/>
</dbReference>
<evidence type="ECO:0000313" key="4">
    <source>
        <dbReference type="RefSeq" id="XP_048132456.1"/>
    </source>
</evidence>
<reference evidence="4" key="1">
    <citation type="submission" date="2025-08" db="UniProtKB">
        <authorList>
            <consortium name="RefSeq"/>
        </authorList>
    </citation>
    <scope>IDENTIFICATION</scope>
    <source>
        <tissue evidence="4">Leaf</tissue>
    </source>
</reference>
<dbReference type="PANTHER" id="PTHR31713">
    <property type="entry name" value="OS02G0177800 PROTEIN"/>
    <property type="match status" value="1"/>
</dbReference>
<dbReference type="Pfam" id="PF20451">
    <property type="entry name" value="Calmod_bind_M"/>
    <property type="match status" value="1"/>
</dbReference>
<dbReference type="RefSeq" id="XP_048132456.1">
    <property type="nucleotide sequence ID" value="XM_048276499.1"/>
</dbReference>
<proteinExistence type="predicted"/>
<feature type="domain" description="Calmodulin binding protein central" evidence="2">
    <location>
        <begin position="247"/>
        <end position="311"/>
    </location>
</feature>
<sequence length="360" mass="40954">MEWIGLVSLLLHLFDVSNFRNSSHAGFEQMETSELANNHSPHLGWYEWSSTVMLAFCSIDLFLMVVFPGECRANAKSTGKNDVRNLRLWIRTKLSDPLFTRKKLEGEGGACISVAVIDANTRDVVRSGPESSIKLDVVVLEGDFNKDDEDNWALEEFENYVVKERERKGPLLTGDLQVTLKEGVGELGELIFTDNSSWNRSKRFRIGLKVASSHCGNTRIREAKTDAFRVKEHRGESNKKHYPPASDDEVWRLEKIAKDGISHRKLSEAGIHKVEDFLRRLAADSKNLREVLGKSMTQKNWECLVKHAETCKNWRTYLDYPNGMRKHAAVLNTDGQKTGLTEDTVYFAIHRLSAQEKISN</sequence>
<dbReference type="Pfam" id="PF07887">
    <property type="entry name" value="Calmodulin_bind"/>
    <property type="match status" value="1"/>
</dbReference>
<organism evidence="3 4">
    <name type="scientific">Rhodamnia argentea</name>
    <dbReference type="NCBI Taxonomy" id="178133"/>
    <lineage>
        <taxon>Eukaryota</taxon>
        <taxon>Viridiplantae</taxon>
        <taxon>Streptophyta</taxon>
        <taxon>Embryophyta</taxon>
        <taxon>Tracheophyta</taxon>
        <taxon>Spermatophyta</taxon>
        <taxon>Magnoliopsida</taxon>
        <taxon>eudicotyledons</taxon>
        <taxon>Gunneridae</taxon>
        <taxon>Pentapetalae</taxon>
        <taxon>rosids</taxon>
        <taxon>malvids</taxon>
        <taxon>Myrtales</taxon>
        <taxon>Myrtaceae</taxon>
        <taxon>Myrtoideae</taxon>
        <taxon>Myrteae</taxon>
        <taxon>Australasian group</taxon>
        <taxon>Rhodamnia</taxon>
    </lineage>
</organism>
<protein>
    <submittedName>
        <fullName evidence="4">Calmodulin-binding protein 60 D-like</fullName>
    </submittedName>
</protein>
<name>A0ABM3H772_9MYRT</name>
<evidence type="ECO:0000259" key="2">
    <source>
        <dbReference type="Pfam" id="PF20451"/>
    </source>
</evidence>
<keyword evidence="3" id="KW-1185">Reference proteome</keyword>
<dbReference type="InterPro" id="IPR046831">
    <property type="entry name" value="Calmodulin_bind_N"/>
</dbReference>
<evidence type="ECO:0000259" key="1">
    <source>
        <dbReference type="Pfam" id="PF07887"/>
    </source>
</evidence>
<evidence type="ECO:0000313" key="3">
    <source>
        <dbReference type="Proteomes" id="UP000827889"/>
    </source>
</evidence>
<gene>
    <name evidence="4" type="primary">LOC125314369</name>
</gene>
<dbReference type="GeneID" id="125314369"/>